<keyword evidence="2" id="KW-1185">Reference proteome</keyword>
<evidence type="ECO:0000313" key="2">
    <source>
        <dbReference type="Proteomes" id="UP001221142"/>
    </source>
</evidence>
<accession>A0AAD7FVR9</accession>
<dbReference type="Proteomes" id="UP001221142">
    <property type="component" value="Unassembled WGS sequence"/>
</dbReference>
<comment type="caution">
    <text evidence="1">The sequence shown here is derived from an EMBL/GenBank/DDBJ whole genome shotgun (WGS) entry which is preliminary data.</text>
</comment>
<proteinExistence type="predicted"/>
<reference evidence="1" key="1">
    <citation type="submission" date="2023-03" db="EMBL/GenBank/DDBJ databases">
        <title>Massive genome expansion in bonnet fungi (Mycena s.s.) driven by repeated elements and novel gene families across ecological guilds.</title>
        <authorList>
            <consortium name="Lawrence Berkeley National Laboratory"/>
            <person name="Harder C.B."/>
            <person name="Miyauchi S."/>
            <person name="Viragh M."/>
            <person name="Kuo A."/>
            <person name="Thoen E."/>
            <person name="Andreopoulos B."/>
            <person name="Lu D."/>
            <person name="Skrede I."/>
            <person name="Drula E."/>
            <person name="Henrissat B."/>
            <person name="Morin E."/>
            <person name="Kohler A."/>
            <person name="Barry K."/>
            <person name="LaButti K."/>
            <person name="Morin E."/>
            <person name="Salamov A."/>
            <person name="Lipzen A."/>
            <person name="Mereny Z."/>
            <person name="Hegedus B."/>
            <person name="Baldrian P."/>
            <person name="Stursova M."/>
            <person name="Weitz H."/>
            <person name="Taylor A."/>
            <person name="Grigoriev I.V."/>
            <person name="Nagy L.G."/>
            <person name="Martin F."/>
            <person name="Kauserud H."/>
        </authorList>
    </citation>
    <scope>NUCLEOTIDE SEQUENCE</scope>
    <source>
        <strain evidence="1">9284</strain>
    </source>
</reference>
<name>A0AAD7FVR9_9AGAR</name>
<evidence type="ECO:0008006" key="3">
    <source>
        <dbReference type="Google" id="ProtNLM"/>
    </source>
</evidence>
<dbReference type="EMBL" id="JARKIF010000004">
    <property type="protein sequence ID" value="KAJ7641750.1"/>
    <property type="molecule type" value="Genomic_DNA"/>
</dbReference>
<organism evidence="1 2">
    <name type="scientific">Roridomyces roridus</name>
    <dbReference type="NCBI Taxonomy" id="1738132"/>
    <lineage>
        <taxon>Eukaryota</taxon>
        <taxon>Fungi</taxon>
        <taxon>Dikarya</taxon>
        <taxon>Basidiomycota</taxon>
        <taxon>Agaricomycotina</taxon>
        <taxon>Agaricomycetes</taxon>
        <taxon>Agaricomycetidae</taxon>
        <taxon>Agaricales</taxon>
        <taxon>Marasmiineae</taxon>
        <taxon>Mycenaceae</taxon>
        <taxon>Roridomyces</taxon>
    </lineage>
</organism>
<dbReference type="AlphaFoldDB" id="A0AAD7FVR9"/>
<protein>
    <recommendedName>
        <fullName evidence="3">F-box domain-containing protein</fullName>
    </recommendedName>
</protein>
<gene>
    <name evidence="1" type="ORF">FB45DRAFT_738076</name>
</gene>
<evidence type="ECO:0000313" key="1">
    <source>
        <dbReference type="EMBL" id="KAJ7641750.1"/>
    </source>
</evidence>
<sequence length="116" mass="13103">MSVIQLETRIADISSRIDHGNEVPGSLEELFVIQLERTQRVVCRQLNALRDPIPKLPVELVSNIFVECLPLDPEPGSWCIPMLLLNVCHAWTDIALSTPALWAAIHLEEPPNERLF</sequence>